<accession>A0A6N9Q7R2</accession>
<dbReference type="EMBL" id="SIJB01000044">
    <property type="protein sequence ID" value="NBI30907.1"/>
    <property type="molecule type" value="Genomic_DNA"/>
</dbReference>
<keyword evidence="1" id="KW-0175">Coiled coil</keyword>
<keyword evidence="3" id="KW-1185">Reference proteome</keyword>
<evidence type="ECO:0000313" key="3">
    <source>
        <dbReference type="Proteomes" id="UP000448943"/>
    </source>
</evidence>
<proteinExistence type="predicted"/>
<evidence type="ECO:0000256" key="1">
    <source>
        <dbReference type="SAM" id="Coils"/>
    </source>
</evidence>
<organism evidence="2 3">
    <name type="scientific">Chengkuizengella marina</name>
    <dbReference type="NCBI Taxonomy" id="2507566"/>
    <lineage>
        <taxon>Bacteria</taxon>
        <taxon>Bacillati</taxon>
        <taxon>Bacillota</taxon>
        <taxon>Bacilli</taxon>
        <taxon>Bacillales</taxon>
        <taxon>Paenibacillaceae</taxon>
        <taxon>Chengkuizengella</taxon>
    </lineage>
</organism>
<feature type="coiled-coil region" evidence="1">
    <location>
        <begin position="21"/>
        <end position="63"/>
    </location>
</feature>
<dbReference type="Proteomes" id="UP000448943">
    <property type="component" value="Unassembled WGS sequence"/>
</dbReference>
<dbReference type="RefSeq" id="WP_160647718.1">
    <property type="nucleotide sequence ID" value="NZ_SIJB01000044.1"/>
</dbReference>
<gene>
    <name evidence="2" type="ORF">ERL59_18310</name>
</gene>
<dbReference type="Gene3D" id="2.60.120.260">
    <property type="entry name" value="Galactose-binding domain-like"/>
    <property type="match status" value="1"/>
</dbReference>
<evidence type="ECO:0000313" key="2">
    <source>
        <dbReference type="EMBL" id="NBI30907.1"/>
    </source>
</evidence>
<protein>
    <submittedName>
        <fullName evidence="2">Uncharacterized protein</fullName>
    </submittedName>
</protein>
<sequence length="1740" mass="193618">MPEQSKNYSLPKPLGHEYMNRQAHNELIDSVDDAIKQAEDNAKNHTDELVDQAEVKAKDAQAETTRNTVHSGFLNLSDFDLSEPNKIKLLKDQVVNVNGYLNTICEGTEFDLPEAPTEGSREDLAFLEFYFPVDSNEMTYRTRTVAGVDFEEYYSDGFSKLASSRNPNVQAQGGGNIDSGISFNRSDLFLNFRDVGLYITGNDPSTTLLEVTADGYVYAIPMFRIKRRNSGGYSASNGNGAREYYDKIDILTNGSVISGEVRQASTFTSDYEKIVVGDTLLAEGLNNVPIKILSKDGDNKVTIQNLHSSSIGDNLFKLKSDRPDNLYSNIIDQRDIIDLRHKVSLTDVDYNKVMNEEFNRLLAGEYENVEMKKEYFGLEKAPSYVEPKLQGVSVKGEDGVTRELTNILGDASFRDNDLGLWSKMNGSYDYTISFEPSNSKEYNSVVLTSHSADPTTSRCVFRSDINLRENQHYIFIADVEVNDGARGEMRIAASNDITLLTGKFETSGKYYLKFHNASAIDDGWSGVYNRTEVGEDGKTIKVNGMRLYEIDQETYNKINVDPEFTGEELVKKLPYVNSYPNVIENLVPPFYKWNIHGNAEIIVPYQLKLNATEDNQHSTIDIPCLSNTIYTFYTKGDSFHIYTKDSSDTTLSYTYSKNLYTFTTESNAEFIRLYATNGASGAGIYEFEKPILTEGEPNLVFVPQGKWCLPYDVANQENNTRFDLTEQKYILSDAQTSQRVTDTINVLSTPQKHIKVTQSVDGTWTVGDTIKVKGYDGIVSGVIDTDTTLAVIIEDAAEVGSTVTVSVNNTEGITVNDIFRMAKSDGTLYGSYTIRVIDVNSIENKLTLTYDHGNVTLLKGYFLVENTADTSTPVVKADGIFGTWTNLATYEATYTIDTPPSDNTADILIEYSVNYVGGNGIEHVPTEVLECEVNGQKLIKSDDGIVTVKANFKGKTAGDTDLVPHIAERGYSSTLLSPYDITSGEADYTKINSLDGNLYSPTTTVNGYMAKLPLKFNIIRVIQDKLGEGFFEGCVTIEDKVQMAKDRLKSIGCNWWGYGQCPNGNKAMGSFWLTDSSIWQDGGTSWSHSSSEISKISMTSIYPNSRVDDNGFVHFLAYTDPSDGVTASTISTDYVELEIQIDVSEFGYDVLVPEEQFPVMTENLLTQHQAFPVDLDSFRENHLDEATNEISDFGVIKTSIVDGSSGAGWYHAVQTPVIPNVTYTMSAEIRSASDVDAALRTELRLGNENVNVDLYSGTLPTEWTKVSRSFTVTNENTAFRFVFYILGTESGTVSYEARNLKLEKGINPNPTWSEGRKSKTTLNYLGKVVGDDVSVPHKFYRGTRTSQDDPSTYTAENTSENYNSISKLDGILYSYTTSTEGNYAQHVFEFDLSHLGLSLFELKDKLRKLSVSWTGYGEGDDGIGLAYGVVLDWWVDNKNWWNPNYDGNKHSSDSPQTITVSNSSVYGSDIYRLITNNQKVRILVQSTHPAGSNSDSIVNTVYIKLDVELSEEVDYIKSNIVKVRKETKEIKLEYPITDYRTGITDNVALWYDHMPVSKPLETTEDVTVLSELGDILISDLSSAVGDKQGVHHWMNPLYRVGNDSLNVFGEFGFANIPLAADSKNVNVGKSIQVNGSGFRDYFITQYGISTLQKPMVGIIGNLVMHENELKLLIVSIYNETGLIDTSQNGVGLLLPIKGKPLVKLEKGERNPAITPNAWRTQTGEIQGYLDQNGELILTYQ</sequence>
<name>A0A6N9Q7R2_9BACL</name>
<reference evidence="2 3" key="1">
    <citation type="submission" date="2019-01" db="EMBL/GenBank/DDBJ databases">
        <title>Chengkuizengella sp. nov., isolated from deep-sea sediment of East Pacific Ocean.</title>
        <authorList>
            <person name="Yang J."/>
            <person name="Lai Q."/>
            <person name="Shao Z."/>
        </authorList>
    </citation>
    <scope>NUCLEOTIDE SEQUENCE [LARGE SCALE GENOMIC DNA]</scope>
    <source>
        <strain evidence="2 3">YPA3-1-1</strain>
    </source>
</reference>
<dbReference type="OrthoDB" id="2944087at2"/>
<comment type="caution">
    <text evidence="2">The sequence shown here is derived from an EMBL/GenBank/DDBJ whole genome shotgun (WGS) entry which is preliminary data.</text>
</comment>